<sequence length="116" mass="13375">MLHADIYSFLERVLVMDRIEEITTEELQKKLEAGEKLELVDVREDDEVTAGMIPGAKHIRMGTIPENLDKFDKDTEYIFICRSGSRSGNVCHYMKDQGYKVRNMVGGMMNWQGKTE</sequence>
<evidence type="ECO:0000259" key="1">
    <source>
        <dbReference type="PROSITE" id="PS50206"/>
    </source>
</evidence>
<feature type="domain" description="Rhodanese" evidence="1">
    <location>
        <begin position="33"/>
        <end position="116"/>
    </location>
</feature>
<accession>A0A562JMS2</accession>
<evidence type="ECO:0000313" key="3">
    <source>
        <dbReference type="Proteomes" id="UP000318667"/>
    </source>
</evidence>
<dbReference type="PANTHER" id="PTHR43031">
    <property type="entry name" value="FAD-DEPENDENT OXIDOREDUCTASE"/>
    <property type="match status" value="1"/>
</dbReference>
<reference evidence="2 3" key="1">
    <citation type="journal article" date="2015" name="Stand. Genomic Sci.">
        <title>Genomic Encyclopedia of Bacterial and Archaeal Type Strains, Phase III: the genomes of soil and plant-associated and newly described type strains.</title>
        <authorList>
            <person name="Whitman W.B."/>
            <person name="Woyke T."/>
            <person name="Klenk H.P."/>
            <person name="Zhou Y."/>
            <person name="Lilburn T.G."/>
            <person name="Beck B.J."/>
            <person name="De Vos P."/>
            <person name="Vandamme P."/>
            <person name="Eisen J.A."/>
            <person name="Garrity G."/>
            <person name="Hugenholtz P."/>
            <person name="Kyrpides N.C."/>
        </authorList>
    </citation>
    <scope>NUCLEOTIDE SEQUENCE [LARGE SCALE GENOMIC DNA]</scope>
    <source>
        <strain evidence="2 3">CGMCC 1.10115</strain>
    </source>
</reference>
<dbReference type="CDD" id="cd00158">
    <property type="entry name" value="RHOD"/>
    <property type="match status" value="1"/>
</dbReference>
<dbReference type="AlphaFoldDB" id="A0A562JMS2"/>
<dbReference type="InterPro" id="IPR036873">
    <property type="entry name" value="Rhodanese-like_dom_sf"/>
</dbReference>
<dbReference type="SMART" id="SM00450">
    <property type="entry name" value="RHOD"/>
    <property type="match status" value="1"/>
</dbReference>
<dbReference type="InterPro" id="IPR050229">
    <property type="entry name" value="GlpE_sulfurtransferase"/>
</dbReference>
<dbReference type="SUPFAM" id="SSF52821">
    <property type="entry name" value="Rhodanese/Cell cycle control phosphatase"/>
    <property type="match status" value="1"/>
</dbReference>
<comment type="caution">
    <text evidence="2">The sequence shown here is derived from an EMBL/GenBank/DDBJ whole genome shotgun (WGS) entry which is preliminary data.</text>
</comment>
<dbReference type="Pfam" id="PF00581">
    <property type="entry name" value="Rhodanese"/>
    <property type="match status" value="1"/>
</dbReference>
<evidence type="ECO:0000313" key="2">
    <source>
        <dbReference type="EMBL" id="TWH84491.1"/>
    </source>
</evidence>
<keyword evidence="2" id="KW-0808">Transferase</keyword>
<protein>
    <submittedName>
        <fullName evidence="2">Rhodanese-related sulfurtransferase</fullName>
    </submittedName>
</protein>
<dbReference type="PROSITE" id="PS50206">
    <property type="entry name" value="RHODANESE_3"/>
    <property type="match status" value="1"/>
</dbReference>
<dbReference type="GO" id="GO:0016740">
    <property type="term" value="F:transferase activity"/>
    <property type="evidence" value="ECO:0007669"/>
    <property type="project" value="UniProtKB-KW"/>
</dbReference>
<name>A0A562JMS2_9BACI</name>
<dbReference type="Gene3D" id="3.40.250.10">
    <property type="entry name" value="Rhodanese-like domain"/>
    <property type="match status" value="1"/>
</dbReference>
<organism evidence="2 3">
    <name type="scientific">Cytobacillus oceanisediminis</name>
    <dbReference type="NCBI Taxonomy" id="665099"/>
    <lineage>
        <taxon>Bacteria</taxon>
        <taxon>Bacillati</taxon>
        <taxon>Bacillota</taxon>
        <taxon>Bacilli</taxon>
        <taxon>Bacillales</taxon>
        <taxon>Bacillaceae</taxon>
        <taxon>Cytobacillus</taxon>
    </lineage>
</organism>
<gene>
    <name evidence="2" type="ORF">IQ19_03613</name>
</gene>
<dbReference type="EMBL" id="VLKI01000011">
    <property type="protein sequence ID" value="TWH84491.1"/>
    <property type="molecule type" value="Genomic_DNA"/>
</dbReference>
<dbReference type="InterPro" id="IPR001763">
    <property type="entry name" value="Rhodanese-like_dom"/>
</dbReference>
<proteinExistence type="predicted"/>
<dbReference type="PANTHER" id="PTHR43031:SF17">
    <property type="entry name" value="SULFURTRANSFERASE YTWF-RELATED"/>
    <property type="match status" value="1"/>
</dbReference>
<keyword evidence="3" id="KW-1185">Reference proteome</keyword>
<dbReference type="Proteomes" id="UP000318667">
    <property type="component" value="Unassembled WGS sequence"/>
</dbReference>